<keyword evidence="3" id="KW-0520">NAD</keyword>
<accession>A0ABV8T148</accession>
<dbReference type="Gene3D" id="1.20.1090.10">
    <property type="entry name" value="Dehydroquinate synthase-like - alpha domain"/>
    <property type="match status" value="1"/>
</dbReference>
<name>A0ABV8T148_9GAMM</name>
<dbReference type="InterPro" id="IPR034786">
    <property type="entry name" value="MAR"/>
</dbReference>
<dbReference type="InterPro" id="IPR039697">
    <property type="entry name" value="Alcohol_dehydrogenase_Fe"/>
</dbReference>
<protein>
    <submittedName>
        <fullName evidence="6">Maleylacetate reductase</fullName>
        <ecNumber evidence="6">1.3.1.32</ecNumber>
    </submittedName>
</protein>
<dbReference type="CDD" id="cd08177">
    <property type="entry name" value="MAR"/>
    <property type="match status" value="1"/>
</dbReference>
<dbReference type="EMBL" id="JBHSDU010000015">
    <property type="protein sequence ID" value="MFC4313160.1"/>
    <property type="molecule type" value="Genomic_DNA"/>
</dbReference>
<comment type="caution">
    <text evidence="6">The sequence shown here is derived from an EMBL/GenBank/DDBJ whole genome shotgun (WGS) entry which is preliminary data.</text>
</comment>
<proteinExistence type="inferred from homology"/>
<organism evidence="6 7">
    <name type="scientific">Steroidobacter flavus</name>
    <dbReference type="NCBI Taxonomy" id="1842136"/>
    <lineage>
        <taxon>Bacteria</taxon>
        <taxon>Pseudomonadati</taxon>
        <taxon>Pseudomonadota</taxon>
        <taxon>Gammaproteobacteria</taxon>
        <taxon>Steroidobacterales</taxon>
        <taxon>Steroidobacteraceae</taxon>
        <taxon>Steroidobacter</taxon>
    </lineage>
</organism>
<dbReference type="EC" id="1.3.1.32" evidence="6"/>
<dbReference type="InterPro" id="IPR056798">
    <property type="entry name" value="ADH_Fe_C"/>
</dbReference>
<feature type="domain" description="Alcohol dehydrogenase iron-type/glycerol dehydrogenase GldA" evidence="4">
    <location>
        <begin position="12"/>
        <end position="152"/>
    </location>
</feature>
<keyword evidence="2 6" id="KW-0560">Oxidoreductase</keyword>
<evidence type="ECO:0000256" key="1">
    <source>
        <dbReference type="ARBA" id="ARBA00007358"/>
    </source>
</evidence>
<keyword evidence="7" id="KW-1185">Reference proteome</keyword>
<gene>
    <name evidence="6" type="ORF">ACFPN2_29045</name>
</gene>
<dbReference type="PANTHER" id="PTHR11496:SF102">
    <property type="entry name" value="ALCOHOL DEHYDROGENASE 4"/>
    <property type="match status" value="1"/>
</dbReference>
<sequence length="353" mass="36626">MLPFVFEIARLRVVSGRGSRARVVDEVAALGCRRMLIIVSPSHAATAAQVAASVGERSAGIYDKVVQHVPAPVAAAGVAHARAVGADGCIAIGGGSAIGLAKAIALETGLPIIAVPTTYSGSEMTAVWGITTDGVKRTGKDERVLPRSVVYDAELTATLPAKIAGPSGLNALAHLVEGLYAQNANPMMSTLAQEGVRAIARALPRVCTNPSDLDAQEEMLYGACLAGILLGSTGMSLHHKLCHTLGGTFNTPHAETHAVVLPYATAFNLPAAADARHRLTVALGTEAIASTIHALGTAVGAPRSLRELGLSRDDLDRAADLATRTPYFNPRPVTREAIRQLLEDAYHGVVPSP</sequence>
<dbReference type="GO" id="GO:0018506">
    <property type="term" value="F:maleylacetate reductase activity"/>
    <property type="evidence" value="ECO:0007669"/>
    <property type="project" value="UniProtKB-EC"/>
</dbReference>
<dbReference type="Pfam" id="PF25137">
    <property type="entry name" value="ADH_Fe_C"/>
    <property type="match status" value="1"/>
</dbReference>
<dbReference type="Pfam" id="PF00465">
    <property type="entry name" value="Fe-ADH"/>
    <property type="match status" value="1"/>
</dbReference>
<dbReference type="PANTHER" id="PTHR11496">
    <property type="entry name" value="ALCOHOL DEHYDROGENASE"/>
    <property type="match status" value="1"/>
</dbReference>
<evidence type="ECO:0000259" key="4">
    <source>
        <dbReference type="Pfam" id="PF00465"/>
    </source>
</evidence>
<dbReference type="RefSeq" id="WP_380603225.1">
    <property type="nucleotide sequence ID" value="NZ_JBHSDU010000015.1"/>
</dbReference>
<evidence type="ECO:0000259" key="5">
    <source>
        <dbReference type="Pfam" id="PF25137"/>
    </source>
</evidence>
<dbReference type="SUPFAM" id="SSF56796">
    <property type="entry name" value="Dehydroquinate synthase-like"/>
    <property type="match status" value="1"/>
</dbReference>
<dbReference type="InterPro" id="IPR001670">
    <property type="entry name" value="ADH_Fe/GldA"/>
</dbReference>
<evidence type="ECO:0000256" key="3">
    <source>
        <dbReference type="ARBA" id="ARBA00023027"/>
    </source>
</evidence>
<dbReference type="Gene3D" id="3.40.50.1970">
    <property type="match status" value="1"/>
</dbReference>
<evidence type="ECO:0000313" key="6">
    <source>
        <dbReference type="EMBL" id="MFC4313160.1"/>
    </source>
</evidence>
<evidence type="ECO:0000256" key="2">
    <source>
        <dbReference type="ARBA" id="ARBA00023002"/>
    </source>
</evidence>
<reference evidence="7" key="1">
    <citation type="journal article" date="2019" name="Int. J. Syst. Evol. Microbiol.">
        <title>The Global Catalogue of Microorganisms (GCM) 10K type strain sequencing project: providing services to taxonomists for standard genome sequencing and annotation.</title>
        <authorList>
            <consortium name="The Broad Institute Genomics Platform"/>
            <consortium name="The Broad Institute Genome Sequencing Center for Infectious Disease"/>
            <person name="Wu L."/>
            <person name="Ma J."/>
        </authorList>
    </citation>
    <scope>NUCLEOTIDE SEQUENCE [LARGE SCALE GENOMIC DNA]</scope>
    <source>
        <strain evidence="7">CGMCC 1.10759</strain>
    </source>
</reference>
<feature type="domain" description="Fe-containing alcohol dehydrogenase-like C-terminal" evidence="5">
    <location>
        <begin position="167"/>
        <end position="346"/>
    </location>
</feature>
<evidence type="ECO:0000313" key="7">
    <source>
        <dbReference type="Proteomes" id="UP001595904"/>
    </source>
</evidence>
<dbReference type="Proteomes" id="UP001595904">
    <property type="component" value="Unassembled WGS sequence"/>
</dbReference>
<comment type="similarity">
    <text evidence="1">Belongs to the iron-containing alcohol dehydrogenase family.</text>
</comment>